<accession>A0A0G1W3D5</accession>
<organism evidence="2 3">
    <name type="scientific">Candidatus Gottesmanbacteria bacterium GW2011_GWB1_49_7</name>
    <dbReference type="NCBI Taxonomy" id="1618448"/>
    <lineage>
        <taxon>Bacteria</taxon>
        <taxon>Candidatus Gottesmaniibacteriota</taxon>
    </lineage>
</organism>
<gene>
    <name evidence="2" type="ORF">UY48_C0003G0088</name>
</gene>
<evidence type="ECO:0000256" key="1">
    <source>
        <dbReference type="SAM" id="Phobius"/>
    </source>
</evidence>
<evidence type="ECO:0000313" key="2">
    <source>
        <dbReference type="EMBL" id="KKW13266.1"/>
    </source>
</evidence>
<feature type="transmembrane region" description="Helical" evidence="1">
    <location>
        <begin position="82"/>
        <end position="108"/>
    </location>
</feature>
<keyword evidence="1" id="KW-0472">Membrane</keyword>
<name>A0A0G1W3D5_9BACT</name>
<reference evidence="2 3" key="1">
    <citation type="journal article" date="2015" name="Nature">
        <title>rRNA introns, odd ribosomes, and small enigmatic genomes across a large radiation of phyla.</title>
        <authorList>
            <person name="Brown C.T."/>
            <person name="Hug L.A."/>
            <person name="Thomas B.C."/>
            <person name="Sharon I."/>
            <person name="Castelle C.J."/>
            <person name="Singh A."/>
            <person name="Wilkins M.J."/>
            <person name="Williams K.H."/>
            <person name="Banfield J.F."/>
        </authorList>
    </citation>
    <scope>NUCLEOTIDE SEQUENCE [LARGE SCALE GENOMIC DNA]</scope>
</reference>
<dbReference type="EMBL" id="LCQD01000003">
    <property type="protein sequence ID" value="KKW13266.1"/>
    <property type="molecule type" value="Genomic_DNA"/>
</dbReference>
<dbReference type="Proteomes" id="UP000034588">
    <property type="component" value="Unassembled WGS sequence"/>
</dbReference>
<comment type="caution">
    <text evidence="2">The sequence shown here is derived from an EMBL/GenBank/DDBJ whole genome shotgun (WGS) entry which is preliminary data.</text>
</comment>
<dbReference type="AlphaFoldDB" id="A0A0G1W3D5"/>
<keyword evidence="1" id="KW-0812">Transmembrane</keyword>
<proteinExistence type="predicted"/>
<protein>
    <submittedName>
        <fullName evidence="2">Uncharacterized protein</fullName>
    </submittedName>
</protein>
<sequence length="122" mass="13581">MTAGKPSLVMTKSNWGDHRDEVNQVIDFYAGKDTPINMAPMYSISVVDEYGRLTTKCPRFVSRVEVFYSSDDVNFDAHLTGIGIVLMALAGIFGCMLHPFITIISIVGNTPSAIKWMRRVSF</sequence>
<evidence type="ECO:0000313" key="3">
    <source>
        <dbReference type="Proteomes" id="UP000034588"/>
    </source>
</evidence>
<keyword evidence="1" id="KW-1133">Transmembrane helix</keyword>